<evidence type="ECO:0000313" key="8">
    <source>
        <dbReference type="EMBL" id="GAA2001189.1"/>
    </source>
</evidence>
<feature type="transmembrane region" description="Helical" evidence="6">
    <location>
        <begin position="223"/>
        <end position="243"/>
    </location>
</feature>
<evidence type="ECO:0000256" key="4">
    <source>
        <dbReference type="ARBA" id="ARBA00022989"/>
    </source>
</evidence>
<evidence type="ECO:0000256" key="2">
    <source>
        <dbReference type="ARBA" id="ARBA00022475"/>
    </source>
</evidence>
<evidence type="ECO:0000313" key="9">
    <source>
        <dbReference type="Proteomes" id="UP001500755"/>
    </source>
</evidence>
<sequence length="290" mass="31134">MSTSLAGALCGLGIGLGLFLVWWSAWNDPPRRRQPARWVVDTADMLTTAGLPRMRPHHLVLVSLGVGALVLLLGYFFTSSPVISACFALIAATAPPVYVRHRALSRQVERRALWPEAIDHLGSGVRAGMSLPEAIGGLAVRGPETLRPLFAVFAAEYRATGSFRMSLERFKAACADPVADRIVAALVVTREVGGTDLGTMLGTLSTFLREDARTRSELRARQSWTVTGARLAVAAPWIVLALLSTRPETAAAYNTAQGASLLLVGLVVSVVAYAVMKRIGRLPAEPRVLR</sequence>
<name>A0ABN2T8R6_9MICO</name>
<organism evidence="8 9">
    <name type="scientific">Brevibacterium samyangense</name>
    <dbReference type="NCBI Taxonomy" id="366888"/>
    <lineage>
        <taxon>Bacteria</taxon>
        <taxon>Bacillati</taxon>
        <taxon>Actinomycetota</taxon>
        <taxon>Actinomycetes</taxon>
        <taxon>Micrococcales</taxon>
        <taxon>Brevibacteriaceae</taxon>
        <taxon>Brevibacterium</taxon>
    </lineage>
</organism>
<dbReference type="RefSeq" id="WP_344306990.1">
    <property type="nucleotide sequence ID" value="NZ_BAAANO010000005.1"/>
</dbReference>
<feature type="domain" description="Type II secretion system protein GspF" evidence="7">
    <location>
        <begin position="118"/>
        <end position="243"/>
    </location>
</feature>
<comment type="subcellular location">
    <subcellularLocation>
        <location evidence="1">Cell membrane</location>
        <topology evidence="1">Multi-pass membrane protein</topology>
    </subcellularLocation>
</comment>
<feature type="transmembrane region" description="Helical" evidence="6">
    <location>
        <begin position="59"/>
        <end position="76"/>
    </location>
</feature>
<dbReference type="EMBL" id="BAAANO010000005">
    <property type="protein sequence ID" value="GAA2001189.1"/>
    <property type="molecule type" value="Genomic_DNA"/>
</dbReference>
<evidence type="ECO:0000256" key="6">
    <source>
        <dbReference type="SAM" id="Phobius"/>
    </source>
</evidence>
<keyword evidence="3 6" id="KW-0812">Transmembrane</keyword>
<keyword evidence="5 6" id="KW-0472">Membrane</keyword>
<proteinExistence type="predicted"/>
<evidence type="ECO:0000259" key="7">
    <source>
        <dbReference type="Pfam" id="PF00482"/>
    </source>
</evidence>
<keyword evidence="9" id="KW-1185">Reference proteome</keyword>
<dbReference type="Proteomes" id="UP001500755">
    <property type="component" value="Unassembled WGS sequence"/>
</dbReference>
<dbReference type="PANTHER" id="PTHR35007:SF3">
    <property type="entry name" value="POSSIBLE CONSERVED ALANINE RICH MEMBRANE PROTEIN"/>
    <property type="match status" value="1"/>
</dbReference>
<dbReference type="Pfam" id="PF00482">
    <property type="entry name" value="T2SSF"/>
    <property type="match status" value="1"/>
</dbReference>
<keyword evidence="4 6" id="KW-1133">Transmembrane helix</keyword>
<evidence type="ECO:0000256" key="1">
    <source>
        <dbReference type="ARBA" id="ARBA00004651"/>
    </source>
</evidence>
<feature type="transmembrane region" description="Helical" evidence="6">
    <location>
        <begin position="6"/>
        <end position="25"/>
    </location>
</feature>
<feature type="transmembrane region" description="Helical" evidence="6">
    <location>
        <begin position="255"/>
        <end position="276"/>
    </location>
</feature>
<reference evidence="8 9" key="1">
    <citation type="journal article" date="2019" name="Int. J. Syst. Evol. Microbiol.">
        <title>The Global Catalogue of Microorganisms (GCM) 10K type strain sequencing project: providing services to taxonomists for standard genome sequencing and annotation.</title>
        <authorList>
            <consortium name="The Broad Institute Genomics Platform"/>
            <consortium name="The Broad Institute Genome Sequencing Center for Infectious Disease"/>
            <person name="Wu L."/>
            <person name="Ma J."/>
        </authorList>
    </citation>
    <scope>NUCLEOTIDE SEQUENCE [LARGE SCALE GENOMIC DNA]</scope>
    <source>
        <strain evidence="8 9">JCM 14546</strain>
    </source>
</reference>
<accession>A0ABN2T8R6</accession>
<evidence type="ECO:0000256" key="3">
    <source>
        <dbReference type="ARBA" id="ARBA00022692"/>
    </source>
</evidence>
<comment type="caution">
    <text evidence="8">The sequence shown here is derived from an EMBL/GenBank/DDBJ whole genome shotgun (WGS) entry which is preliminary data.</text>
</comment>
<evidence type="ECO:0000256" key="5">
    <source>
        <dbReference type="ARBA" id="ARBA00023136"/>
    </source>
</evidence>
<gene>
    <name evidence="8" type="ORF">GCM10009755_06910</name>
</gene>
<keyword evidence="2" id="KW-1003">Cell membrane</keyword>
<dbReference type="InterPro" id="IPR018076">
    <property type="entry name" value="T2SS_GspF_dom"/>
</dbReference>
<feature type="transmembrane region" description="Helical" evidence="6">
    <location>
        <begin position="82"/>
        <end position="101"/>
    </location>
</feature>
<dbReference type="PANTHER" id="PTHR35007">
    <property type="entry name" value="INTEGRAL MEMBRANE PROTEIN-RELATED"/>
    <property type="match status" value="1"/>
</dbReference>
<protein>
    <submittedName>
        <fullName evidence="8">Type II secretion system F family protein</fullName>
    </submittedName>
</protein>